<dbReference type="Proteomes" id="UP001150603">
    <property type="component" value="Unassembled WGS sequence"/>
</dbReference>
<keyword evidence="2" id="KW-1185">Reference proteome</keyword>
<feature type="non-terminal residue" evidence="1">
    <location>
        <position position="408"/>
    </location>
</feature>
<evidence type="ECO:0000313" key="2">
    <source>
        <dbReference type="Proteomes" id="UP001150603"/>
    </source>
</evidence>
<gene>
    <name evidence="1" type="ORF">FBU59_006052</name>
</gene>
<feature type="non-terminal residue" evidence="1">
    <location>
        <position position="1"/>
    </location>
</feature>
<dbReference type="EMBL" id="JANBPW010005100">
    <property type="protein sequence ID" value="KAJ1933358.1"/>
    <property type="molecule type" value="Genomic_DNA"/>
</dbReference>
<reference evidence="1" key="1">
    <citation type="submission" date="2022-07" db="EMBL/GenBank/DDBJ databases">
        <title>Phylogenomic reconstructions and comparative analyses of Kickxellomycotina fungi.</title>
        <authorList>
            <person name="Reynolds N.K."/>
            <person name="Stajich J.E."/>
            <person name="Barry K."/>
            <person name="Grigoriev I.V."/>
            <person name="Crous P."/>
            <person name="Smith M.E."/>
        </authorList>
    </citation>
    <scope>NUCLEOTIDE SEQUENCE</scope>
    <source>
        <strain evidence="1">NRRL 5244</strain>
    </source>
</reference>
<evidence type="ECO:0000313" key="1">
    <source>
        <dbReference type="EMBL" id="KAJ1933358.1"/>
    </source>
</evidence>
<protein>
    <submittedName>
        <fullName evidence="1">Uncharacterized protein</fullName>
    </submittedName>
</protein>
<accession>A0ACC1J0W9</accession>
<comment type="caution">
    <text evidence="1">The sequence shown here is derived from an EMBL/GenBank/DDBJ whole genome shotgun (WGS) entry which is preliminary data.</text>
</comment>
<proteinExistence type="predicted"/>
<organism evidence="1 2">
    <name type="scientific">Linderina macrospora</name>
    <dbReference type="NCBI Taxonomy" id="4868"/>
    <lineage>
        <taxon>Eukaryota</taxon>
        <taxon>Fungi</taxon>
        <taxon>Fungi incertae sedis</taxon>
        <taxon>Zoopagomycota</taxon>
        <taxon>Kickxellomycotina</taxon>
        <taxon>Kickxellomycetes</taxon>
        <taxon>Kickxellales</taxon>
        <taxon>Kickxellaceae</taxon>
        <taxon>Linderina</taxon>
    </lineage>
</organism>
<name>A0ACC1J0W9_9FUNG</name>
<sequence>PGGRKRGRRSKASDAGSVVSSNMDTVGRSRGQPMSSIRSTSGEGAARSMLGSVSDADDEHGDRRFGKMQRFNAQAVDLGDSPDGTDNESNDGMAVDDPEAGYLDALSNRQIALPDNVGPGFSLESILESRADLDLAEGVAAATLASLADDGRDGSSGDTADAQKKDGAAAAGAAAKSQSMPAPASQAEQCLKLYFTYFHPQHPILHRHTFEQAVRNGTVNKVLWQAVQAIAARYAAPPSTPAATAKSGEQASEAGQEDTEAKDKEVPKKRVKRAARPYEYGRKHAELVHAMLPKETRTPTIEVIQALYLISEHQFGTGDWLEGSTYWGTAVRMFNQLHLHLTDEAFQFPAYTSHLGLHESAISPLTCKQSPANYASEMRRPTLNNATWIKREMERRMRWALFEAERIH</sequence>